<keyword evidence="2" id="KW-1185">Reference proteome</keyword>
<dbReference type="AlphaFoldDB" id="A0A9N9TFY5"/>
<dbReference type="Proteomes" id="UP001153709">
    <property type="component" value="Chromosome 9"/>
</dbReference>
<name>A0A9N9TFY5_DIABA</name>
<dbReference type="EMBL" id="OU898284">
    <property type="protein sequence ID" value="CAG9840712.1"/>
    <property type="molecule type" value="Genomic_DNA"/>
</dbReference>
<organism evidence="1 2">
    <name type="scientific">Diabrotica balteata</name>
    <name type="common">Banded cucumber beetle</name>
    <dbReference type="NCBI Taxonomy" id="107213"/>
    <lineage>
        <taxon>Eukaryota</taxon>
        <taxon>Metazoa</taxon>
        <taxon>Ecdysozoa</taxon>
        <taxon>Arthropoda</taxon>
        <taxon>Hexapoda</taxon>
        <taxon>Insecta</taxon>
        <taxon>Pterygota</taxon>
        <taxon>Neoptera</taxon>
        <taxon>Endopterygota</taxon>
        <taxon>Coleoptera</taxon>
        <taxon>Polyphaga</taxon>
        <taxon>Cucujiformia</taxon>
        <taxon>Chrysomeloidea</taxon>
        <taxon>Chrysomelidae</taxon>
        <taxon>Galerucinae</taxon>
        <taxon>Diabroticina</taxon>
        <taxon>Diabroticites</taxon>
        <taxon>Diabrotica</taxon>
    </lineage>
</organism>
<evidence type="ECO:0000313" key="2">
    <source>
        <dbReference type="Proteomes" id="UP001153709"/>
    </source>
</evidence>
<dbReference type="OrthoDB" id="7418918at2759"/>
<reference evidence="1" key="1">
    <citation type="submission" date="2022-01" db="EMBL/GenBank/DDBJ databases">
        <authorList>
            <person name="King R."/>
        </authorList>
    </citation>
    <scope>NUCLEOTIDE SEQUENCE</scope>
</reference>
<evidence type="ECO:0000313" key="1">
    <source>
        <dbReference type="EMBL" id="CAG9840712.1"/>
    </source>
</evidence>
<proteinExistence type="predicted"/>
<sequence>MPAQQEQTSLHPWQNVPKMWKPRCILVHIDPSASRLNPPLKMVRHHYFGSQTKMRARRAPLQDLEVGSMVSTLKQLVEIKLWLHESPTILPLNNTMIAENNDRAQQLSSSF</sequence>
<accession>A0A9N9TFY5</accession>
<gene>
    <name evidence="1" type="ORF">DIABBA_LOCUS13336</name>
</gene>
<protein>
    <submittedName>
        <fullName evidence="1">Uncharacterized protein</fullName>
    </submittedName>
</protein>